<reference evidence="4" key="1">
    <citation type="submission" date="2021-01" db="UniProtKB">
        <authorList>
            <consortium name="EnsemblMetazoa"/>
        </authorList>
    </citation>
    <scope>IDENTIFICATION</scope>
</reference>
<evidence type="ECO:0000256" key="2">
    <source>
        <dbReference type="SAM" id="SignalP"/>
    </source>
</evidence>
<keyword evidence="2" id="KW-0732">Signal</keyword>
<dbReference type="RefSeq" id="XP_066914297.1">
    <property type="nucleotide sequence ID" value="XM_067058196.1"/>
</dbReference>
<dbReference type="EnsemblMetazoa" id="CLYHEMT014830.1">
    <property type="protein sequence ID" value="CLYHEMP014830.1"/>
    <property type="gene ID" value="CLYHEMG014830"/>
</dbReference>
<dbReference type="GO" id="GO:0005783">
    <property type="term" value="C:endoplasmic reticulum"/>
    <property type="evidence" value="ECO:0007669"/>
    <property type="project" value="InterPro"/>
</dbReference>
<feature type="chain" id="PRO_5029626067" description="Alpha-2-macroglobulin RAP C-terminal domain-containing protein" evidence="2">
    <location>
        <begin position="21"/>
        <end position="345"/>
    </location>
</feature>
<keyword evidence="5" id="KW-1185">Reference proteome</keyword>
<dbReference type="OrthoDB" id="5817428at2759"/>
<dbReference type="SUPFAM" id="SSF47045">
    <property type="entry name" value="RAP domain-like"/>
    <property type="match status" value="2"/>
</dbReference>
<feature type="domain" description="Alpha-2-macroglobulin RAP C-terminal" evidence="3">
    <location>
        <begin position="127"/>
        <end position="345"/>
    </location>
</feature>
<accession>A0A7M6DLB8</accession>
<dbReference type="AlphaFoldDB" id="A0A7M6DLB8"/>
<dbReference type="GeneID" id="136801558"/>
<dbReference type="GO" id="GO:0048019">
    <property type="term" value="F:receptor antagonist activity"/>
    <property type="evidence" value="ECO:0007669"/>
    <property type="project" value="InterPro"/>
</dbReference>
<dbReference type="Proteomes" id="UP000594262">
    <property type="component" value="Unplaced"/>
</dbReference>
<evidence type="ECO:0000256" key="1">
    <source>
        <dbReference type="SAM" id="MobiDB-lite"/>
    </source>
</evidence>
<sequence length="345" mass="41124">MIIQDILMIAVCTMVTTIQSDTIEDTMNNNINVGASENEPHFRLLKYRDVYELAKKRLHNPLHLEELAKKLKKMDKTEMMYKRQRDTGDSEYDATAEKQIQNLLPDILHQYGVLEVDETWHSKPMHFEDARLQRIWQLAIDEANYNGDELRELHNELHAMQKKLSNYIWTVRQLESLKEKENNETNNYVSDDVIDNSVDGKADEEEKTNVESLKSKVKNEFGSLDEEVFALKDKVAMRIKQDKLGELTDSRVRELMEKAKEMMLEKDLQKFKSELDHFQNRISKLEHWRKVSENLRKHLEENQFEKELVDEYQFSKAKVKELTKFVKKYHTTLYNRLYKNYKNEL</sequence>
<proteinExistence type="predicted"/>
<evidence type="ECO:0000313" key="4">
    <source>
        <dbReference type="EnsemblMetazoa" id="CLYHEMP014830.1"/>
    </source>
</evidence>
<feature type="signal peptide" evidence="2">
    <location>
        <begin position="1"/>
        <end position="20"/>
    </location>
</feature>
<dbReference type="InterPro" id="IPR010483">
    <property type="entry name" value="Alpha_2_MRAP_C"/>
</dbReference>
<dbReference type="Gene3D" id="1.20.81.10">
    <property type="entry name" value="RAP domain"/>
    <property type="match status" value="3"/>
</dbReference>
<evidence type="ECO:0000313" key="5">
    <source>
        <dbReference type="Proteomes" id="UP000594262"/>
    </source>
</evidence>
<feature type="region of interest" description="Disordered" evidence="1">
    <location>
        <begin position="189"/>
        <end position="209"/>
    </location>
</feature>
<dbReference type="GO" id="GO:0050750">
    <property type="term" value="F:low-density lipoprotein particle receptor binding"/>
    <property type="evidence" value="ECO:0007669"/>
    <property type="project" value="InterPro"/>
</dbReference>
<dbReference type="GO" id="GO:0008201">
    <property type="term" value="F:heparin binding"/>
    <property type="evidence" value="ECO:0007669"/>
    <property type="project" value="InterPro"/>
</dbReference>
<dbReference type="GO" id="GO:0048259">
    <property type="term" value="P:regulation of receptor-mediated endocytosis"/>
    <property type="evidence" value="ECO:0007669"/>
    <property type="project" value="TreeGrafter"/>
</dbReference>
<dbReference type="Pfam" id="PF06401">
    <property type="entry name" value="Alpha-2-MRAP_C"/>
    <property type="match status" value="1"/>
</dbReference>
<evidence type="ECO:0000259" key="3">
    <source>
        <dbReference type="Pfam" id="PF06401"/>
    </source>
</evidence>
<protein>
    <recommendedName>
        <fullName evidence="3">Alpha-2-macroglobulin RAP C-terminal domain-containing protein</fullName>
    </recommendedName>
</protein>
<organism evidence="4 5">
    <name type="scientific">Clytia hemisphaerica</name>
    <dbReference type="NCBI Taxonomy" id="252671"/>
    <lineage>
        <taxon>Eukaryota</taxon>
        <taxon>Metazoa</taxon>
        <taxon>Cnidaria</taxon>
        <taxon>Hydrozoa</taxon>
        <taxon>Hydroidolina</taxon>
        <taxon>Leptothecata</taxon>
        <taxon>Obeliida</taxon>
        <taxon>Clytiidae</taxon>
        <taxon>Clytia</taxon>
    </lineage>
</organism>
<dbReference type="InterPro" id="IPR038003">
    <property type="entry name" value="A2-macroglobuin_RAP"/>
</dbReference>
<dbReference type="PANTHER" id="PTHR16560:SF2">
    <property type="entry name" value="ALPHA-2-MACROGLOBULIN RECEPTOR-ASSOCIATED PROTEIN"/>
    <property type="match status" value="1"/>
</dbReference>
<name>A0A7M6DLB8_9CNID</name>
<dbReference type="PANTHER" id="PTHR16560">
    <property type="entry name" value="ALPHA-2-MACROGLOBULIN RECEPTOR-ASSOCIATED PROTEIN"/>
    <property type="match status" value="1"/>
</dbReference>
<dbReference type="InterPro" id="IPR036744">
    <property type="entry name" value="RAP_sf"/>
</dbReference>